<dbReference type="RefSeq" id="WP_307556160.1">
    <property type="nucleotide sequence ID" value="NZ_JAUSQU010000001.1"/>
</dbReference>
<sequence length="362" mass="39040">MSTAPDCGWVVIRDPGWPSPYFAELERHAPAALPLACSATLDALPVRPAHPGVINLHRLKRLYREPGGQRTLDAVKTMLEQLAVLREGGWRIVWTVHNLLPIDGGPPSDTDWYAALGVLGLADTVLTHTCADAVYLSRLTKAPVTVAGWSGLTAPADAGPEPEPTSELTRWLRATSYAVLVVGNLTAYKDLPAVVGAFTGHTRHARLLVAGPCRDDALAAELQDAAQESGGRVRVYPHRIPPEHVHHLYRAADAALCPYRVDGPWEFFTQVLFPGSVGTALAFGTPVIAPDLPAIDEMTAGHPALLYPTADGPGQVLAAAETVPRPRARRSPVDGAARWQAIAATYQRMFEQLTTRKEIQRA</sequence>
<dbReference type="Pfam" id="PF13692">
    <property type="entry name" value="Glyco_trans_1_4"/>
    <property type="match status" value="1"/>
</dbReference>
<evidence type="ECO:0000313" key="2">
    <source>
        <dbReference type="Proteomes" id="UP001225356"/>
    </source>
</evidence>
<dbReference type="Proteomes" id="UP001225356">
    <property type="component" value="Unassembled WGS sequence"/>
</dbReference>
<organism evidence="1 2">
    <name type="scientific">Streptosporangium lutulentum</name>
    <dbReference type="NCBI Taxonomy" id="1461250"/>
    <lineage>
        <taxon>Bacteria</taxon>
        <taxon>Bacillati</taxon>
        <taxon>Actinomycetota</taxon>
        <taxon>Actinomycetes</taxon>
        <taxon>Streptosporangiales</taxon>
        <taxon>Streptosporangiaceae</taxon>
        <taxon>Streptosporangium</taxon>
    </lineage>
</organism>
<dbReference type="SUPFAM" id="SSF53756">
    <property type="entry name" value="UDP-Glycosyltransferase/glycogen phosphorylase"/>
    <property type="match status" value="1"/>
</dbReference>
<keyword evidence="2" id="KW-1185">Reference proteome</keyword>
<dbReference type="EMBL" id="JAUSQU010000001">
    <property type="protein sequence ID" value="MDP9842216.1"/>
    <property type="molecule type" value="Genomic_DNA"/>
</dbReference>
<evidence type="ECO:0000313" key="1">
    <source>
        <dbReference type="EMBL" id="MDP9842216.1"/>
    </source>
</evidence>
<dbReference type="Gene3D" id="3.40.50.2000">
    <property type="entry name" value="Glycogen Phosphorylase B"/>
    <property type="match status" value="1"/>
</dbReference>
<gene>
    <name evidence="1" type="ORF">J2853_001427</name>
</gene>
<name>A0ABT9Q648_9ACTN</name>
<proteinExistence type="predicted"/>
<accession>A0ABT9Q648</accession>
<comment type="caution">
    <text evidence="1">The sequence shown here is derived from an EMBL/GenBank/DDBJ whole genome shotgun (WGS) entry which is preliminary data.</text>
</comment>
<reference evidence="1 2" key="1">
    <citation type="submission" date="2023-07" db="EMBL/GenBank/DDBJ databases">
        <title>Sequencing the genomes of 1000 actinobacteria strains.</title>
        <authorList>
            <person name="Klenk H.-P."/>
        </authorList>
    </citation>
    <scope>NUCLEOTIDE SEQUENCE [LARGE SCALE GENOMIC DNA]</scope>
    <source>
        <strain evidence="1 2">DSM 46740</strain>
    </source>
</reference>
<protein>
    <submittedName>
        <fullName evidence="1">Glycosyltransferase involved in cell wall biosynthesis</fullName>
    </submittedName>
</protein>